<reference evidence="1" key="1">
    <citation type="journal article" date="2021" name="Proc. Natl. Acad. Sci. U.S.A.">
        <title>A Catalog of Tens of Thousands of Viruses from Human Metagenomes Reveals Hidden Associations with Chronic Diseases.</title>
        <authorList>
            <person name="Tisza M.J."/>
            <person name="Buck C.B."/>
        </authorList>
    </citation>
    <scope>NUCLEOTIDE SEQUENCE</scope>
    <source>
        <strain evidence="1">Ctg6c78</strain>
    </source>
</reference>
<dbReference type="EMBL" id="BK016125">
    <property type="protein sequence ID" value="DAF97061.1"/>
    <property type="molecule type" value="Genomic_DNA"/>
</dbReference>
<sequence length="446" mass="49568">MSDAILMGQSGMNIHGDKFTGNGKGISITAKNGDFVTTGSSELKTGSFGETSQMLLSNGSACWLNKEYGLYCNHDKNPIIKPFRRSSSDPLAIEWMDTPSLTVTSLEYYQPYHVPCLARLNDTMAILFYESCEEWGKRGSGLSIHVIKYDGLTITKVSEQYVADFISHGLEAYPAVQVVNDGNDYKVLFVAGWPEKDLSDSSYIDGIGMIIFKITSNGTISILGQQSGTYHGDTLSKNTFYDSVNQNFWVYYSYYSYCISLTNYTLTSKQLNSQTDNSITSGQSLIYKNYLISYYGNSLYAHNWSREGVAETRIANLTLGEYSGYVSLAFFSKENSFYIFLSNKSESKIVLIEFDFNGSAFIKKNENVICDFDISYGNYGTGRTLYNPVLNFEDEFLLDGTGLSSSNSVVQCALILTTKYNFIKSTKSALGIKKNSNTVLLIPGLS</sequence>
<evidence type="ECO:0000313" key="1">
    <source>
        <dbReference type="EMBL" id="DAF97061.1"/>
    </source>
</evidence>
<proteinExistence type="predicted"/>
<name>A0A8S5URE6_9CAUD</name>
<accession>A0A8S5URE6</accession>
<organism evidence="1">
    <name type="scientific">Siphoviridae sp. ctg6c78</name>
    <dbReference type="NCBI Taxonomy" id="2825603"/>
    <lineage>
        <taxon>Viruses</taxon>
        <taxon>Duplodnaviria</taxon>
        <taxon>Heunggongvirae</taxon>
        <taxon>Uroviricota</taxon>
        <taxon>Caudoviricetes</taxon>
    </lineage>
</organism>
<protein>
    <submittedName>
        <fullName evidence="1">Uncharacterized protein</fullName>
    </submittedName>
</protein>